<comment type="caution">
    <text evidence="2">The sequence shown here is derived from an EMBL/GenBank/DDBJ whole genome shotgun (WGS) entry which is preliminary data.</text>
</comment>
<proteinExistence type="predicted"/>
<feature type="region of interest" description="Disordered" evidence="1">
    <location>
        <begin position="1"/>
        <end position="20"/>
    </location>
</feature>
<gene>
    <name evidence="2" type="ORF">GCM10010531_32760</name>
</gene>
<organism evidence="2 3">
    <name type="scientific">Blastococcus jejuensis</name>
    <dbReference type="NCBI Taxonomy" id="351224"/>
    <lineage>
        <taxon>Bacteria</taxon>
        <taxon>Bacillati</taxon>
        <taxon>Actinomycetota</taxon>
        <taxon>Actinomycetes</taxon>
        <taxon>Geodermatophilales</taxon>
        <taxon>Geodermatophilaceae</taxon>
        <taxon>Blastococcus</taxon>
    </lineage>
</organism>
<evidence type="ECO:0000313" key="2">
    <source>
        <dbReference type="EMBL" id="GAA3176547.1"/>
    </source>
</evidence>
<dbReference type="EMBL" id="BAAAVV010000008">
    <property type="protein sequence ID" value="GAA3176547.1"/>
    <property type="molecule type" value="Genomic_DNA"/>
</dbReference>
<accession>A0ABP6PEB1</accession>
<evidence type="ECO:0000256" key="1">
    <source>
        <dbReference type="SAM" id="MobiDB-lite"/>
    </source>
</evidence>
<reference evidence="3" key="1">
    <citation type="journal article" date="2019" name="Int. J. Syst. Evol. Microbiol.">
        <title>The Global Catalogue of Microorganisms (GCM) 10K type strain sequencing project: providing services to taxonomists for standard genome sequencing and annotation.</title>
        <authorList>
            <consortium name="The Broad Institute Genomics Platform"/>
            <consortium name="The Broad Institute Genome Sequencing Center for Infectious Disease"/>
            <person name="Wu L."/>
            <person name="Ma J."/>
        </authorList>
    </citation>
    <scope>NUCLEOTIDE SEQUENCE [LARGE SCALE GENOMIC DNA]</scope>
    <source>
        <strain evidence="3">JCM 15614</strain>
    </source>
</reference>
<keyword evidence="3" id="KW-1185">Reference proteome</keyword>
<dbReference type="Proteomes" id="UP001499924">
    <property type="component" value="Unassembled WGS sequence"/>
</dbReference>
<evidence type="ECO:0000313" key="3">
    <source>
        <dbReference type="Proteomes" id="UP001499924"/>
    </source>
</evidence>
<protein>
    <submittedName>
        <fullName evidence="2">Uncharacterized protein</fullName>
    </submittedName>
</protein>
<feature type="compositionally biased region" description="Low complexity" evidence="1">
    <location>
        <begin position="11"/>
        <end position="20"/>
    </location>
</feature>
<name>A0ABP6PEB1_9ACTN</name>
<sequence length="217" mass="22772">MDRKSRASGFPVPTGTVPVMTTTLPAPGRFSTPAPTRPALPPVPPAAPAVCPVERWALRSAAHDLAAALTGVAFDEPCRPERQRALLVFSAGVLRGVRGLAEAPGLPAACDAVEAATPLFASDISAGAPRLAGAWTLVADLLAGAAGEPHEHEDLAQCERRFRAAAGTAGFVVPWFLDACSPRERVELVRTAPRRVRLALRLAEDGWLALRDAVRGV</sequence>